<comment type="similarity">
    <text evidence="1">Belongs to the LysR transcriptional regulatory family.</text>
</comment>
<dbReference type="Gene3D" id="3.40.190.10">
    <property type="entry name" value="Periplasmic binding protein-like II"/>
    <property type="match status" value="2"/>
</dbReference>
<dbReference type="InterPro" id="IPR005119">
    <property type="entry name" value="LysR_subst-bd"/>
</dbReference>
<evidence type="ECO:0000313" key="8">
    <source>
        <dbReference type="Proteomes" id="UP000253958"/>
    </source>
</evidence>
<dbReference type="Proteomes" id="UP000253958">
    <property type="component" value="Chromosome"/>
</dbReference>
<dbReference type="PANTHER" id="PTHR30346">
    <property type="entry name" value="TRANSCRIPTIONAL DUAL REGULATOR HCAR-RELATED"/>
    <property type="match status" value="1"/>
</dbReference>
<evidence type="ECO:0000256" key="4">
    <source>
        <dbReference type="ARBA" id="ARBA00023163"/>
    </source>
</evidence>
<dbReference type="InterPro" id="IPR000847">
    <property type="entry name" value="LysR_HTH_N"/>
</dbReference>
<feature type="region of interest" description="Disordered" evidence="5">
    <location>
        <begin position="314"/>
        <end position="347"/>
    </location>
</feature>
<dbReference type="GO" id="GO:0032993">
    <property type="term" value="C:protein-DNA complex"/>
    <property type="evidence" value="ECO:0007669"/>
    <property type="project" value="TreeGrafter"/>
</dbReference>
<organism evidence="7 8">
    <name type="scientific">Micromonospora aurantiaca</name>
    <name type="common">nom. illeg.</name>
    <dbReference type="NCBI Taxonomy" id="47850"/>
    <lineage>
        <taxon>Bacteria</taxon>
        <taxon>Bacillati</taxon>
        <taxon>Actinomycetota</taxon>
        <taxon>Actinomycetes</taxon>
        <taxon>Micromonosporales</taxon>
        <taxon>Micromonosporaceae</taxon>
        <taxon>Micromonospora</taxon>
    </lineage>
</organism>
<accession>A0A6N3K8V5</accession>
<evidence type="ECO:0000259" key="6">
    <source>
        <dbReference type="PROSITE" id="PS50931"/>
    </source>
</evidence>
<evidence type="ECO:0000313" key="7">
    <source>
        <dbReference type="EMBL" id="AXH93459.1"/>
    </source>
</evidence>
<name>A0A6N3K8V5_9ACTN</name>
<dbReference type="AlphaFoldDB" id="A0A6N3K8V5"/>
<dbReference type="Pfam" id="PF00126">
    <property type="entry name" value="HTH_1"/>
    <property type="match status" value="1"/>
</dbReference>
<dbReference type="PROSITE" id="PS50931">
    <property type="entry name" value="HTH_LYSR"/>
    <property type="match status" value="1"/>
</dbReference>
<dbReference type="SUPFAM" id="SSF46785">
    <property type="entry name" value="Winged helix' DNA-binding domain"/>
    <property type="match status" value="1"/>
</dbReference>
<keyword evidence="3" id="KW-0238">DNA-binding</keyword>
<sequence length="347" mass="37676">MDLEIRHLRVVCAIADTGSISKAASRLGISQPSVTTLLQRVERMVGHQIFQRGRGGARSTTFGEQFLQRARLLVAEMDALGGEIAGPAGTIRFGSVHMECVSSLFHCLETSFPDISFSMCVEPSSLRLAQRLVHGDLDVAVLAIAESHQIPLPQELGERVLASAIPVYVAVSGAHRAAGLREIPLEGLKEEAWIRPPGGEDGSLSAFWQAARKAGFTPRIQFDVPSGGGRQLVGSGRAVQLVEPTSHGGPGVAVVPLAGEPLRMHLTLWWHRRRMSAEQADRLFEVILGTYSTFAMESPVFQPRWSRHPTACLTAPRDDEQHSHRPASTPRCVEGSTTAIPPRRRSA</sequence>
<protein>
    <submittedName>
        <fullName evidence="7">LysR family transcriptional regulator</fullName>
    </submittedName>
</protein>
<evidence type="ECO:0000256" key="3">
    <source>
        <dbReference type="ARBA" id="ARBA00023125"/>
    </source>
</evidence>
<gene>
    <name evidence="7" type="ORF">DVH21_27915</name>
</gene>
<dbReference type="SUPFAM" id="SSF53850">
    <property type="entry name" value="Periplasmic binding protein-like II"/>
    <property type="match status" value="1"/>
</dbReference>
<keyword evidence="4" id="KW-0804">Transcription</keyword>
<dbReference type="PRINTS" id="PR00039">
    <property type="entry name" value="HTHLYSR"/>
</dbReference>
<dbReference type="RefSeq" id="WP_114920788.1">
    <property type="nucleotide sequence ID" value="NZ_CP031263.1"/>
</dbReference>
<dbReference type="InterPro" id="IPR036390">
    <property type="entry name" value="WH_DNA-bd_sf"/>
</dbReference>
<reference evidence="7 8" key="1">
    <citation type="submission" date="2018-07" db="EMBL/GenBank/DDBJ databases">
        <authorList>
            <person name="Ye Y."/>
        </authorList>
    </citation>
    <scope>NUCLEOTIDE SEQUENCE [LARGE SCALE GENOMIC DNA]</scope>
    <source>
        <strain evidence="8">H14(2018)</strain>
    </source>
</reference>
<dbReference type="EMBL" id="CP031263">
    <property type="protein sequence ID" value="AXH93459.1"/>
    <property type="molecule type" value="Genomic_DNA"/>
</dbReference>
<feature type="domain" description="HTH lysR-type" evidence="6">
    <location>
        <begin position="1"/>
        <end position="60"/>
    </location>
</feature>
<evidence type="ECO:0000256" key="5">
    <source>
        <dbReference type="SAM" id="MobiDB-lite"/>
    </source>
</evidence>
<dbReference type="GO" id="GO:0003700">
    <property type="term" value="F:DNA-binding transcription factor activity"/>
    <property type="evidence" value="ECO:0007669"/>
    <property type="project" value="InterPro"/>
</dbReference>
<dbReference type="Gene3D" id="1.10.10.10">
    <property type="entry name" value="Winged helix-like DNA-binding domain superfamily/Winged helix DNA-binding domain"/>
    <property type="match status" value="1"/>
</dbReference>
<dbReference type="InterPro" id="IPR036388">
    <property type="entry name" value="WH-like_DNA-bd_sf"/>
</dbReference>
<dbReference type="PANTHER" id="PTHR30346:SF30">
    <property type="entry name" value="SMALL NEUTRAL PROTEASE REGULATORY PROTEIN"/>
    <property type="match status" value="1"/>
</dbReference>
<reference evidence="7 8" key="2">
    <citation type="submission" date="2018-08" db="EMBL/GenBank/DDBJ databases">
        <title>Streptomyces kandeliansis sp. nov., an endophytic bacterium isolated from mangrove plant.</title>
        <authorList>
            <person name="Wang R."/>
        </authorList>
    </citation>
    <scope>NUCLEOTIDE SEQUENCE [LARGE SCALE GENOMIC DNA]</scope>
    <source>
        <strain evidence="8">H14(2018)</strain>
    </source>
</reference>
<dbReference type="Pfam" id="PF03466">
    <property type="entry name" value="LysR_substrate"/>
    <property type="match status" value="1"/>
</dbReference>
<proteinExistence type="inferred from homology"/>
<dbReference type="GO" id="GO:0003677">
    <property type="term" value="F:DNA binding"/>
    <property type="evidence" value="ECO:0007669"/>
    <property type="project" value="UniProtKB-KW"/>
</dbReference>
<evidence type="ECO:0000256" key="1">
    <source>
        <dbReference type="ARBA" id="ARBA00009437"/>
    </source>
</evidence>
<keyword evidence="2" id="KW-0805">Transcription regulation</keyword>
<evidence type="ECO:0000256" key="2">
    <source>
        <dbReference type="ARBA" id="ARBA00023015"/>
    </source>
</evidence>